<dbReference type="PANTHER" id="PTHR43667">
    <property type="entry name" value="CYCLOPROPANE-FATTY-ACYL-PHOSPHOLIPID SYNTHASE"/>
    <property type="match status" value="1"/>
</dbReference>
<dbReference type="CDD" id="cd02440">
    <property type="entry name" value="AdoMet_MTases"/>
    <property type="match status" value="1"/>
</dbReference>
<gene>
    <name evidence="7" type="ORF">TVD_05875</name>
</gene>
<feature type="active site" evidence="6">
    <location>
        <position position="348"/>
    </location>
</feature>
<proteinExistence type="inferred from homology"/>
<dbReference type="InterPro" id="IPR003333">
    <property type="entry name" value="CMAS"/>
</dbReference>
<evidence type="ECO:0000256" key="5">
    <source>
        <dbReference type="ARBA" id="ARBA00023098"/>
    </source>
</evidence>
<keyword evidence="8" id="KW-1185">Reference proteome</keyword>
<dbReference type="KEGG" id="tvr:TVD_05875"/>
<keyword evidence="2 7" id="KW-0489">Methyltransferase</keyword>
<dbReference type="NCBIfam" id="NF008686">
    <property type="entry name" value="PRK11705.1"/>
    <property type="match status" value="1"/>
</dbReference>
<evidence type="ECO:0000313" key="7">
    <source>
        <dbReference type="EMBL" id="AKJ94917.1"/>
    </source>
</evidence>
<accession>A0A0G3G5W9</accession>
<dbReference type="PANTHER" id="PTHR43667:SF1">
    <property type="entry name" value="CYCLOPROPANE-FATTY-ACYL-PHOSPHOLIPID SYNTHASE"/>
    <property type="match status" value="1"/>
</dbReference>
<evidence type="ECO:0000256" key="1">
    <source>
        <dbReference type="ARBA" id="ARBA00010815"/>
    </source>
</evidence>
<dbReference type="PIRSF" id="PIRSF003085">
    <property type="entry name" value="CMAS"/>
    <property type="match status" value="1"/>
</dbReference>
<sequence>MSARQQVTQLLRSADVEIGGERPWDVQVHDERLYRRILAEGSLGAGEAYMESWWDTERLDALFFRLLRARLDREVRSPAVLGRVLLSWLANEQSRRRSRRVAEQHYDLSNRLYEAMLGPTMQYTCAYYGPDGADATLDEAQRAKLDLIARKLHLEPGMRVLELGGGFGELARFLAAEHGCEVDSYNISSQQVEYARGLCEGLPVDVRQQDYREAANESREYDRVVSIGLMEHVGPTNFRAFFELASSRLKSGGLMLLHTIGGNVSRSSTDRWIAKYIFPGGVIPSEAQLTRAKEGLFVLEDWHNFGPDYDRTLMAWDDNFVAAWPELKQREGLDERFYRMWRYYLLSCAGAFRARQLNLWQLVLSHGDLPRYEPVR</sequence>
<dbReference type="InterPro" id="IPR029063">
    <property type="entry name" value="SAM-dependent_MTases_sf"/>
</dbReference>
<dbReference type="GO" id="GO:0008825">
    <property type="term" value="F:cyclopropane-fatty-acyl-phospholipid synthase activity"/>
    <property type="evidence" value="ECO:0007669"/>
    <property type="project" value="UniProtKB-EC"/>
</dbReference>
<keyword evidence="4" id="KW-0949">S-adenosyl-L-methionine</keyword>
<dbReference type="PATRIC" id="fig|106634.4.peg.1197"/>
<dbReference type="GO" id="GO:0032259">
    <property type="term" value="P:methylation"/>
    <property type="evidence" value="ECO:0007669"/>
    <property type="project" value="UniProtKB-KW"/>
</dbReference>
<evidence type="ECO:0000256" key="6">
    <source>
        <dbReference type="PIRSR" id="PIRSR003085-1"/>
    </source>
</evidence>
<evidence type="ECO:0000313" key="8">
    <source>
        <dbReference type="Proteomes" id="UP000064201"/>
    </source>
</evidence>
<dbReference type="EMBL" id="CP011367">
    <property type="protein sequence ID" value="AKJ94917.1"/>
    <property type="molecule type" value="Genomic_DNA"/>
</dbReference>
<protein>
    <submittedName>
        <fullName evidence="7">Cyclopropane fatty acyl phospholipid synthase</fullName>
        <ecNumber evidence="7">2.1.1.79</ecNumber>
    </submittedName>
</protein>
<keyword evidence="3 7" id="KW-0808">Transferase</keyword>
<dbReference type="InterPro" id="IPR050723">
    <property type="entry name" value="CFA/CMAS"/>
</dbReference>
<keyword evidence="5" id="KW-0443">Lipid metabolism</keyword>
<evidence type="ECO:0000256" key="3">
    <source>
        <dbReference type="ARBA" id="ARBA00022679"/>
    </source>
</evidence>
<dbReference type="Pfam" id="PF02353">
    <property type="entry name" value="CMAS"/>
    <property type="match status" value="1"/>
</dbReference>
<dbReference type="RefSeq" id="WP_047251062.1">
    <property type="nucleotide sequence ID" value="NZ_CP011367.1"/>
</dbReference>
<dbReference type="EC" id="2.1.1.79" evidence="7"/>
<organism evidence="7 8">
    <name type="scientific">Thioalkalivibrio versutus</name>
    <dbReference type="NCBI Taxonomy" id="106634"/>
    <lineage>
        <taxon>Bacteria</taxon>
        <taxon>Pseudomonadati</taxon>
        <taxon>Pseudomonadota</taxon>
        <taxon>Gammaproteobacteria</taxon>
        <taxon>Chromatiales</taxon>
        <taxon>Ectothiorhodospiraceae</taxon>
        <taxon>Thioalkalivibrio</taxon>
    </lineage>
</organism>
<dbReference type="AlphaFoldDB" id="A0A0G3G5W9"/>
<evidence type="ECO:0000256" key="2">
    <source>
        <dbReference type="ARBA" id="ARBA00022603"/>
    </source>
</evidence>
<dbReference type="Gene3D" id="3.40.50.150">
    <property type="entry name" value="Vaccinia Virus protein VP39"/>
    <property type="match status" value="1"/>
</dbReference>
<name>A0A0G3G5W9_9GAMM</name>
<dbReference type="OrthoDB" id="9782855at2"/>
<reference evidence="7 8" key="1">
    <citation type="submission" date="2015-04" db="EMBL/GenBank/DDBJ databases">
        <title>Complete Sequence for the Genome of the Thioalkalivibrio versutus D301.</title>
        <authorList>
            <person name="Mu T."/>
            <person name="Zhou J."/>
            <person name="Xu X."/>
        </authorList>
    </citation>
    <scope>NUCLEOTIDE SEQUENCE [LARGE SCALE GENOMIC DNA]</scope>
    <source>
        <strain evidence="7 8">D301</strain>
    </source>
</reference>
<dbReference type="SUPFAM" id="SSF53335">
    <property type="entry name" value="S-adenosyl-L-methionine-dependent methyltransferases"/>
    <property type="match status" value="1"/>
</dbReference>
<dbReference type="STRING" id="106634.TVD_05875"/>
<dbReference type="Proteomes" id="UP000064201">
    <property type="component" value="Chromosome"/>
</dbReference>
<evidence type="ECO:0000256" key="4">
    <source>
        <dbReference type="ARBA" id="ARBA00022691"/>
    </source>
</evidence>
<dbReference type="GO" id="GO:0008610">
    <property type="term" value="P:lipid biosynthetic process"/>
    <property type="evidence" value="ECO:0007669"/>
    <property type="project" value="InterPro"/>
</dbReference>
<comment type="similarity">
    <text evidence="1">Belongs to the CFA/CMAS family.</text>
</comment>